<dbReference type="HOGENOM" id="CLU_163390_0_0_6"/>
<dbReference type="EMBL" id="CP003218">
    <property type="protein sequence ID" value="AEX06637.1"/>
    <property type="molecule type" value="Genomic_DNA"/>
</dbReference>
<dbReference type="AlphaFoldDB" id="A0A0H3HBP1"/>
<proteinExistence type="predicted"/>
<dbReference type="RefSeq" id="WP_014229967.1">
    <property type="nucleotide sequence ID" value="NC_016612.1"/>
</dbReference>
<sequence length="101" mass="11976">MTKPGFIQHPWTHQRGDSMRAACVIEHIENEAMHGCGLYYEIYHYRVVCRLLQLLQTLNATDRITLTEEANRRGFTLDETSIKESRQFYSDIIREIHESQY</sequence>
<dbReference type="Proteomes" id="UP000007843">
    <property type="component" value="Chromosome"/>
</dbReference>
<organism evidence="1 2">
    <name type="scientific">Klebsiella michiganensis (strain ATCC 8724 / DSM 4798 / JCM 20051 / NBRC 3318 / NRRL B-199 / KCTC 1686 / BUCSAV 143 / CCM 1901)</name>
    <dbReference type="NCBI Taxonomy" id="1006551"/>
    <lineage>
        <taxon>Bacteria</taxon>
        <taxon>Pseudomonadati</taxon>
        <taxon>Pseudomonadota</taxon>
        <taxon>Gammaproteobacteria</taxon>
        <taxon>Enterobacterales</taxon>
        <taxon>Enterobacteriaceae</taxon>
        <taxon>Klebsiella/Raoultella group</taxon>
        <taxon>Klebsiella</taxon>
    </lineage>
</organism>
<name>A0A0H3HBP1_KLEM8</name>
<evidence type="ECO:0000313" key="2">
    <source>
        <dbReference type="Proteomes" id="UP000007843"/>
    </source>
</evidence>
<protein>
    <recommendedName>
        <fullName evidence="3">Dopa decarboxylase protein remnant</fullName>
    </recommendedName>
</protein>
<evidence type="ECO:0000313" key="1">
    <source>
        <dbReference type="EMBL" id="AEX06637.1"/>
    </source>
</evidence>
<dbReference type="PATRIC" id="fig|1006551.4.peg.4939"/>
<gene>
    <name evidence="1" type="ordered locus">KOX_24610</name>
</gene>
<reference evidence="1 2" key="1">
    <citation type="journal article" date="2012" name="J. Bacteriol.">
        <title>Complete genome sequence of Klebsiella oxytoca KCTC 1686, used in production of 2,3-butanediol.</title>
        <authorList>
            <person name="Shin S.H."/>
            <person name="Kim S."/>
            <person name="Kim J.Y."/>
            <person name="Lee S."/>
            <person name="Um Y."/>
            <person name="Oh M.K."/>
            <person name="Kim Y.R."/>
            <person name="Lee J."/>
            <person name="Yang K.S."/>
        </authorList>
    </citation>
    <scope>NUCLEOTIDE SEQUENCE [LARGE SCALE GENOMIC DNA]</scope>
    <source>
        <strain evidence="2">ATCC 8724 / DSM 4798 / JCM 20051 / NBRC 3318 / NRRL B-199 / KCTC 1686</strain>
    </source>
</reference>
<dbReference type="KEGG" id="kox:KOX_24610"/>
<accession>A0A0H3HBP1</accession>
<evidence type="ECO:0008006" key="3">
    <source>
        <dbReference type="Google" id="ProtNLM"/>
    </source>
</evidence>